<evidence type="ECO:0000256" key="1">
    <source>
        <dbReference type="SAM" id="MobiDB-lite"/>
    </source>
</evidence>
<evidence type="ECO:0000313" key="3">
    <source>
        <dbReference type="Proteomes" id="UP000735302"/>
    </source>
</evidence>
<feature type="compositionally biased region" description="Basic and acidic residues" evidence="1">
    <location>
        <begin position="43"/>
        <end position="60"/>
    </location>
</feature>
<evidence type="ECO:0000313" key="2">
    <source>
        <dbReference type="EMBL" id="GFO47681.1"/>
    </source>
</evidence>
<dbReference type="AlphaFoldDB" id="A0AAV4DUT9"/>
<gene>
    <name evidence="2" type="ORF">PoB_007418600</name>
</gene>
<organism evidence="2 3">
    <name type="scientific">Plakobranchus ocellatus</name>
    <dbReference type="NCBI Taxonomy" id="259542"/>
    <lineage>
        <taxon>Eukaryota</taxon>
        <taxon>Metazoa</taxon>
        <taxon>Spiralia</taxon>
        <taxon>Lophotrochozoa</taxon>
        <taxon>Mollusca</taxon>
        <taxon>Gastropoda</taxon>
        <taxon>Heterobranchia</taxon>
        <taxon>Euthyneura</taxon>
        <taxon>Panpulmonata</taxon>
        <taxon>Sacoglossa</taxon>
        <taxon>Placobranchoidea</taxon>
        <taxon>Plakobranchidae</taxon>
        <taxon>Plakobranchus</taxon>
    </lineage>
</organism>
<proteinExistence type="predicted"/>
<feature type="region of interest" description="Disordered" evidence="1">
    <location>
        <begin position="43"/>
        <end position="66"/>
    </location>
</feature>
<reference evidence="2 3" key="1">
    <citation type="journal article" date="2021" name="Elife">
        <title>Chloroplast acquisition without the gene transfer in kleptoplastic sea slugs, Plakobranchus ocellatus.</title>
        <authorList>
            <person name="Maeda T."/>
            <person name="Takahashi S."/>
            <person name="Yoshida T."/>
            <person name="Shimamura S."/>
            <person name="Takaki Y."/>
            <person name="Nagai Y."/>
            <person name="Toyoda A."/>
            <person name="Suzuki Y."/>
            <person name="Arimoto A."/>
            <person name="Ishii H."/>
            <person name="Satoh N."/>
            <person name="Nishiyama T."/>
            <person name="Hasebe M."/>
            <person name="Maruyama T."/>
            <person name="Minagawa J."/>
            <person name="Obokata J."/>
            <person name="Shigenobu S."/>
        </authorList>
    </citation>
    <scope>NUCLEOTIDE SEQUENCE [LARGE SCALE GENOMIC DNA]</scope>
</reference>
<dbReference type="Proteomes" id="UP000735302">
    <property type="component" value="Unassembled WGS sequence"/>
</dbReference>
<accession>A0AAV4DUT9</accession>
<dbReference type="EMBL" id="BLXT01008342">
    <property type="protein sequence ID" value="GFO47681.1"/>
    <property type="molecule type" value="Genomic_DNA"/>
</dbReference>
<comment type="caution">
    <text evidence="2">The sequence shown here is derived from an EMBL/GenBank/DDBJ whole genome shotgun (WGS) entry which is preliminary data.</text>
</comment>
<keyword evidence="3" id="KW-1185">Reference proteome</keyword>
<protein>
    <submittedName>
        <fullName evidence="2">Uncharacterized protein</fullName>
    </submittedName>
</protein>
<name>A0AAV4DUT9_9GAST</name>
<sequence>MRGLRCQRLEYERKCSAGYFSVGVVDDGCIMYCEVLTDKQCGDQSERVKSGTDNGDDHPQLKPVFR</sequence>